<evidence type="ECO:0008006" key="4">
    <source>
        <dbReference type="Google" id="ProtNLM"/>
    </source>
</evidence>
<proteinExistence type="predicted"/>
<dbReference type="AlphaFoldDB" id="A0A2S7KLR7"/>
<keyword evidence="3" id="KW-1185">Reference proteome</keyword>
<dbReference type="OrthoDB" id="1179353at2"/>
<dbReference type="EMBL" id="MQUB01000001">
    <property type="protein sequence ID" value="PQB03548.1"/>
    <property type="molecule type" value="Genomic_DNA"/>
</dbReference>
<evidence type="ECO:0000313" key="2">
    <source>
        <dbReference type="EMBL" id="PQB03548.1"/>
    </source>
</evidence>
<dbReference type="Proteomes" id="UP000239800">
    <property type="component" value="Unassembled WGS sequence"/>
</dbReference>
<comment type="caution">
    <text evidence="2">The sequence shown here is derived from an EMBL/GenBank/DDBJ whole genome shotgun (WGS) entry which is preliminary data.</text>
</comment>
<keyword evidence="1" id="KW-0732">Signal</keyword>
<dbReference type="RefSeq" id="WP_104811471.1">
    <property type="nucleotide sequence ID" value="NZ_MQUB01000001.1"/>
</dbReference>
<evidence type="ECO:0000313" key="3">
    <source>
        <dbReference type="Proteomes" id="UP000239800"/>
    </source>
</evidence>
<evidence type="ECO:0000256" key="1">
    <source>
        <dbReference type="SAM" id="SignalP"/>
    </source>
</evidence>
<feature type="chain" id="PRO_5015516707" description="Glycine zipper domain-containing protein" evidence="1">
    <location>
        <begin position="22"/>
        <end position="165"/>
    </location>
</feature>
<accession>A0A2S7KLR7</accession>
<sequence>MKKVYRLLLLCCLLTGLSLNGQIVPDRENLFVRIYDQNGNKFDKGKVLSMSADTLYLFRRKVVKATAVDQIGMIKTKRSVGHNAAMGTVAGGVILGLAGAASSGDELFFVWSEEEGGLGGLVLGGAVGAGIGAFTGALKNSKTFIINGDPQNWRVFVDAVSEASE</sequence>
<organism evidence="2 3">
    <name type="scientific">Aureitalea marina</name>
    <dbReference type="NCBI Taxonomy" id="930804"/>
    <lineage>
        <taxon>Bacteria</taxon>
        <taxon>Pseudomonadati</taxon>
        <taxon>Bacteroidota</taxon>
        <taxon>Flavobacteriia</taxon>
        <taxon>Flavobacteriales</taxon>
        <taxon>Flavobacteriaceae</taxon>
        <taxon>Aureitalea</taxon>
    </lineage>
</organism>
<protein>
    <recommendedName>
        <fullName evidence="4">Glycine zipper domain-containing protein</fullName>
    </recommendedName>
</protein>
<feature type="signal peptide" evidence="1">
    <location>
        <begin position="1"/>
        <end position="21"/>
    </location>
</feature>
<gene>
    <name evidence="2" type="ORF">BST85_00525</name>
</gene>
<name>A0A2S7KLR7_9FLAO</name>
<reference evidence="2 3" key="1">
    <citation type="submission" date="2016-11" db="EMBL/GenBank/DDBJ databases">
        <title>Trade-off between light-utilization and light-protection in marine flavobacteria.</title>
        <authorList>
            <person name="Kumagai Y."/>
        </authorList>
    </citation>
    <scope>NUCLEOTIDE SEQUENCE [LARGE SCALE GENOMIC DNA]</scope>
    <source>
        <strain evidence="2 3">NBRC 107741</strain>
    </source>
</reference>